<organism evidence="2 3">
    <name type="scientific">Candidatus Iainarchaeum sp</name>
    <dbReference type="NCBI Taxonomy" id="3101447"/>
    <lineage>
        <taxon>Archaea</taxon>
        <taxon>Candidatus Iainarchaeota</taxon>
        <taxon>Candidatus Iainarchaeia</taxon>
        <taxon>Candidatus Iainarchaeales</taxon>
        <taxon>Candidatus Iainarchaeaceae</taxon>
        <taxon>Candidatus Iainarchaeum</taxon>
    </lineage>
</organism>
<comment type="caution">
    <text evidence="2">The sequence shown here is derived from an EMBL/GenBank/DDBJ whole genome shotgun (WGS) entry which is preliminary data.</text>
</comment>
<sequence>MIKGILFDLGGVVAFNHLDEQLDHMAKELKIDADALRELEKIEHEKLVLGKLSVKEFCSSIRNKFELEKDSATLVLIWERIYEETTDLNRDLVRRIIELKKIYKVGLISNIFDITATHHQRQKLFYFFKPVILSCRRGIAKPDIKMFATAIKEMELKGKEVLYIDDSEDHIKVAKEFGMKTVLFEDNTKLFKELKKLKIK</sequence>
<dbReference type="InterPro" id="IPR023214">
    <property type="entry name" value="HAD_sf"/>
</dbReference>
<evidence type="ECO:0000313" key="2">
    <source>
        <dbReference type="EMBL" id="MBT4870565.1"/>
    </source>
</evidence>
<proteinExistence type="inferred from homology"/>
<dbReference type="EMBL" id="JABJNZ010000046">
    <property type="protein sequence ID" value="MBT4870565.1"/>
    <property type="molecule type" value="Genomic_DNA"/>
</dbReference>
<dbReference type="Gene3D" id="3.40.50.1000">
    <property type="entry name" value="HAD superfamily/HAD-like"/>
    <property type="match status" value="1"/>
</dbReference>
<dbReference type="Pfam" id="PF00702">
    <property type="entry name" value="Hydrolase"/>
    <property type="match status" value="1"/>
</dbReference>
<keyword evidence="2" id="KW-0378">Hydrolase</keyword>
<evidence type="ECO:0000313" key="3">
    <source>
        <dbReference type="Proteomes" id="UP000722459"/>
    </source>
</evidence>
<gene>
    <name evidence="2" type="ORF">HON47_03260</name>
</gene>
<reference evidence="2" key="1">
    <citation type="journal article" date="2021" name="ISME J.">
        <title>Mercury methylation by metabolically versatile and cosmopolitan marine bacteria.</title>
        <authorList>
            <person name="Lin H."/>
            <person name="Ascher D.B."/>
            <person name="Myung Y."/>
            <person name="Lamborg C.H."/>
            <person name="Hallam S.J."/>
            <person name="Gionfriddo C.M."/>
            <person name="Holt K.E."/>
            <person name="Moreau J.W."/>
        </authorList>
    </citation>
    <scope>NUCLEOTIDE SEQUENCE</scope>
    <source>
        <strain evidence="2">SI075_bin30</strain>
    </source>
</reference>
<dbReference type="InterPro" id="IPR036412">
    <property type="entry name" value="HAD-like_sf"/>
</dbReference>
<protein>
    <submittedName>
        <fullName evidence="2">HAD-IA family hydrolase</fullName>
    </submittedName>
</protein>
<dbReference type="GO" id="GO:0016787">
    <property type="term" value="F:hydrolase activity"/>
    <property type="evidence" value="ECO:0007669"/>
    <property type="project" value="UniProtKB-KW"/>
</dbReference>
<dbReference type="InterPro" id="IPR006439">
    <property type="entry name" value="HAD-SF_hydro_IA"/>
</dbReference>
<comment type="similarity">
    <text evidence="1">Belongs to the HAD-like hydrolase superfamily.</text>
</comment>
<dbReference type="NCBIfam" id="TIGR01509">
    <property type="entry name" value="HAD-SF-IA-v3"/>
    <property type="match status" value="1"/>
</dbReference>
<dbReference type="SFLD" id="SFLDG01129">
    <property type="entry name" value="C1.5:_HAD__Beta-PGM__Phosphata"/>
    <property type="match status" value="1"/>
</dbReference>
<dbReference type="PANTHER" id="PTHR43611">
    <property type="entry name" value="ALPHA-D-GLUCOSE 1-PHOSPHATE PHOSPHATASE"/>
    <property type="match status" value="1"/>
</dbReference>
<dbReference type="SFLD" id="SFLDS00003">
    <property type="entry name" value="Haloacid_Dehalogenase"/>
    <property type="match status" value="1"/>
</dbReference>
<name>A0A8T5GF25_9ARCH</name>
<dbReference type="InterPro" id="IPR023198">
    <property type="entry name" value="PGP-like_dom2"/>
</dbReference>
<dbReference type="AlphaFoldDB" id="A0A8T5GF25"/>
<evidence type="ECO:0000256" key="1">
    <source>
        <dbReference type="ARBA" id="ARBA00007958"/>
    </source>
</evidence>
<dbReference type="Gene3D" id="1.10.150.240">
    <property type="entry name" value="Putative phosphatase, domain 2"/>
    <property type="match status" value="1"/>
</dbReference>
<dbReference type="SUPFAM" id="SSF56784">
    <property type="entry name" value="HAD-like"/>
    <property type="match status" value="1"/>
</dbReference>
<dbReference type="Proteomes" id="UP000722459">
    <property type="component" value="Unassembled WGS sequence"/>
</dbReference>
<accession>A0A8T5GF25</accession>
<dbReference type="PANTHER" id="PTHR43611:SF3">
    <property type="entry name" value="FLAVIN MONONUCLEOTIDE HYDROLASE 1, CHLOROPLATIC"/>
    <property type="match status" value="1"/>
</dbReference>
<dbReference type="NCBIfam" id="TIGR01549">
    <property type="entry name" value="HAD-SF-IA-v1"/>
    <property type="match status" value="1"/>
</dbReference>